<accession>A0A9D6UZL2</accession>
<dbReference type="Gene3D" id="3.30.750.24">
    <property type="entry name" value="STAS domain"/>
    <property type="match status" value="1"/>
</dbReference>
<dbReference type="InterPro" id="IPR036513">
    <property type="entry name" value="STAS_dom_sf"/>
</dbReference>
<comment type="caution">
    <text evidence="4">The sequence shown here is derived from an EMBL/GenBank/DDBJ whole genome shotgun (WGS) entry which is preliminary data.</text>
</comment>
<sequence length="110" mass="12122">MDVNFSKQGDWTIIAVEGRMDTVSAPEFEKMVQERILQGSNRLIVDFSKLDYISSAGLRSILVAGKNSKAKGGELACCGLQGVVKKVFDVSGFHKLLPIFDSKEDVLNRE</sequence>
<organism evidence="4 5">
    <name type="scientific">Desulfomonile tiedjei</name>
    <dbReference type="NCBI Taxonomy" id="2358"/>
    <lineage>
        <taxon>Bacteria</taxon>
        <taxon>Pseudomonadati</taxon>
        <taxon>Thermodesulfobacteriota</taxon>
        <taxon>Desulfomonilia</taxon>
        <taxon>Desulfomonilales</taxon>
        <taxon>Desulfomonilaceae</taxon>
        <taxon>Desulfomonile</taxon>
    </lineage>
</organism>
<evidence type="ECO:0000313" key="5">
    <source>
        <dbReference type="Proteomes" id="UP000807825"/>
    </source>
</evidence>
<dbReference type="NCBIfam" id="TIGR00377">
    <property type="entry name" value="ant_ant_sig"/>
    <property type="match status" value="1"/>
</dbReference>
<feature type="domain" description="STAS" evidence="3">
    <location>
        <begin position="1"/>
        <end position="110"/>
    </location>
</feature>
<name>A0A9D6UZL2_9BACT</name>
<protein>
    <recommendedName>
        <fullName evidence="2">Anti-sigma factor antagonist</fullName>
    </recommendedName>
</protein>
<proteinExistence type="inferred from homology"/>
<evidence type="ECO:0000256" key="1">
    <source>
        <dbReference type="ARBA" id="ARBA00009013"/>
    </source>
</evidence>
<dbReference type="PROSITE" id="PS50801">
    <property type="entry name" value="STAS"/>
    <property type="match status" value="1"/>
</dbReference>
<dbReference type="InterPro" id="IPR002645">
    <property type="entry name" value="STAS_dom"/>
</dbReference>
<evidence type="ECO:0000259" key="3">
    <source>
        <dbReference type="PROSITE" id="PS50801"/>
    </source>
</evidence>
<gene>
    <name evidence="4" type="ORF">HY912_00485</name>
</gene>
<dbReference type="CDD" id="cd07043">
    <property type="entry name" value="STAS_anti-anti-sigma_factors"/>
    <property type="match status" value="1"/>
</dbReference>
<dbReference type="Proteomes" id="UP000807825">
    <property type="component" value="Unassembled WGS sequence"/>
</dbReference>
<evidence type="ECO:0000256" key="2">
    <source>
        <dbReference type="RuleBase" id="RU003749"/>
    </source>
</evidence>
<dbReference type="EMBL" id="JACRDE010000016">
    <property type="protein sequence ID" value="MBI5247944.1"/>
    <property type="molecule type" value="Genomic_DNA"/>
</dbReference>
<dbReference type="AlphaFoldDB" id="A0A9D6UZL2"/>
<dbReference type="PANTHER" id="PTHR33495">
    <property type="entry name" value="ANTI-SIGMA FACTOR ANTAGONIST TM_1081-RELATED-RELATED"/>
    <property type="match status" value="1"/>
</dbReference>
<comment type="similarity">
    <text evidence="1 2">Belongs to the anti-sigma-factor antagonist family.</text>
</comment>
<reference evidence="4" key="1">
    <citation type="submission" date="2020-07" db="EMBL/GenBank/DDBJ databases">
        <title>Huge and variable diversity of episymbiotic CPR bacteria and DPANN archaea in groundwater ecosystems.</title>
        <authorList>
            <person name="He C.Y."/>
            <person name="Keren R."/>
            <person name="Whittaker M."/>
            <person name="Farag I.F."/>
            <person name="Doudna J."/>
            <person name="Cate J.H.D."/>
            <person name="Banfield J.F."/>
        </authorList>
    </citation>
    <scope>NUCLEOTIDE SEQUENCE</scope>
    <source>
        <strain evidence="4">NC_groundwater_1664_Pr3_B-0.1um_52_9</strain>
    </source>
</reference>
<dbReference type="Pfam" id="PF01740">
    <property type="entry name" value="STAS"/>
    <property type="match status" value="1"/>
</dbReference>
<dbReference type="SUPFAM" id="SSF52091">
    <property type="entry name" value="SpoIIaa-like"/>
    <property type="match status" value="1"/>
</dbReference>
<dbReference type="GO" id="GO:0043856">
    <property type="term" value="F:anti-sigma factor antagonist activity"/>
    <property type="evidence" value="ECO:0007669"/>
    <property type="project" value="InterPro"/>
</dbReference>
<dbReference type="InterPro" id="IPR003658">
    <property type="entry name" value="Anti-sigma_ant"/>
</dbReference>
<evidence type="ECO:0000313" key="4">
    <source>
        <dbReference type="EMBL" id="MBI5247944.1"/>
    </source>
</evidence>